<accession>A0A1C5K980</accession>
<protein>
    <submittedName>
        <fullName evidence="10">Peptide/nickel transport system ATP-binding protein</fullName>
    </submittedName>
</protein>
<dbReference type="InterPro" id="IPR013563">
    <property type="entry name" value="Oligopep_ABC_C"/>
</dbReference>
<dbReference type="InterPro" id="IPR003439">
    <property type="entry name" value="ABC_transporter-like_ATP-bd"/>
</dbReference>
<dbReference type="InterPro" id="IPR050388">
    <property type="entry name" value="ABC_Ni/Peptide_Import"/>
</dbReference>
<proteinExistence type="inferred from homology"/>
<dbReference type="GO" id="GO:0015833">
    <property type="term" value="P:peptide transport"/>
    <property type="evidence" value="ECO:0007669"/>
    <property type="project" value="InterPro"/>
</dbReference>
<gene>
    <name evidence="10" type="ORF">GA0070623_4617</name>
</gene>
<evidence type="ECO:0000259" key="9">
    <source>
        <dbReference type="PROSITE" id="PS50893"/>
    </source>
</evidence>
<comment type="similarity">
    <text evidence="2">Belongs to the ABC transporter superfamily.</text>
</comment>
<dbReference type="PANTHER" id="PTHR43297">
    <property type="entry name" value="OLIGOPEPTIDE TRANSPORT ATP-BINDING PROTEIN APPD"/>
    <property type="match status" value="1"/>
</dbReference>
<dbReference type="SMART" id="SM00382">
    <property type="entry name" value="AAA"/>
    <property type="match status" value="1"/>
</dbReference>
<dbReference type="EMBL" id="LT607752">
    <property type="protein sequence ID" value="SCG79332.1"/>
    <property type="molecule type" value="Genomic_DNA"/>
</dbReference>
<keyword evidence="3" id="KW-0813">Transport</keyword>
<dbReference type="GO" id="GO:0016887">
    <property type="term" value="F:ATP hydrolysis activity"/>
    <property type="evidence" value="ECO:0007669"/>
    <property type="project" value="InterPro"/>
</dbReference>
<dbReference type="Gene3D" id="3.40.50.300">
    <property type="entry name" value="P-loop containing nucleotide triphosphate hydrolases"/>
    <property type="match status" value="1"/>
</dbReference>
<evidence type="ECO:0000256" key="2">
    <source>
        <dbReference type="ARBA" id="ARBA00005417"/>
    </source>
</evidence>
<keyword evidence="5" id="KW-0547">Nucleotide-binding</keyword>
<dbReference type="PROSITE" id="PS00211">
    <property type="entry name" value="ABC_TRANSPORTER_1"/>
    <property type="match status" value="1"/>
</dbReference>
<comment type="subcellular location">
    <subcellularLocation>
        <location evidence="1">Cell membrane</location>
        <topology evidence="1">Peripheral membrane protein</topology>
    </subcellularLocation>
</comment>
<keyword evidence="11" id="KW-1185">Reference proteome</keyword>
<evidence type="ECO:0000313" key="11">
    <source>
        <dbReference type="Proteomes" id="UP000198226"/>
    </source>
</evidence>
<evidence type="ECO:0000256" key="7">
    <source>
        <dbReference type="ARBA" id="ARBA00023136"/>
    </source>
</evidence>
<dbReference type="InterPro" id="IPR027417">
    <property type="entry name" value="P-loop_NTPase"/>
</dbReference>
<dbReference type="CDD" id="cd03257">
    <property type="entry name" value="ABC_NikE_OppD_transporters"/>
    <property type="match status" value="1"/>
</dbReference>
<evidence type="ECO:0000256" key="5">
    <source>
        <dbReference type="ARBA" id="ARBA00022741"/>
    </source>
</evidence>
<evidence type="ECO:0000256" key="4">
    <source>
        <dbReference type="ARBA" id="ARBA00022475"/>
    </source>
</evidence>
<organism evidence="10 11">
    <name type="scientific">Micromonospora rifamycinica</name>
    <dbReference type="NCBI Taxonomy" id="291594"/>
    <lineage>
        <taxon>Bacteria</taxon>
        <taxon>Bacillati</taxon>
        <taxon>Actinomycetota</taxon>
        <taxon>Actinomycetes</taxon>
        <taxon>Micromonosporales</taxon>
        <taxon>Micromonosporaceae</taxon>
        <taxon>Micromonospora</taxon>
    </lineage>
</organism>
<evidence type="ECO:0000256" key="1">
    <source>
        <dbReference type="ARBA" id="ARBA00004202"/>
    </source>
</evidence>
<dbReference type="InterPro" id="IPR003593">
    <property type="entry name" value="AAA+_ATPase"/>
</dbReference>
<dbReference type="AlphaFoldDB" id="A0A1C5K980"/>
<reference evidence="11" key="1">
    <citation type="submission" date="2016-06" db="EMBL/GenBank/DDBJ databases">
        <authorList>
            <person name="Varghese N."/>
            <person name="Submissions Spin"/>
        </authorList>
    </citation>
    <scope>NUCLEOTIDE SEQUENCE [LARGE SCALE GENOMIC DNA]</scope>
    <source>
        <strain evidence="11">DSM 44983</strain>
    </source>
</reference>
<dbReference type="NCBIfam" id="TIGR01727">
    <property type="entry name" value="oligo_HPY"/>
    <property type="match status" value="1"/>
</dbReference>
<dbReference type="SUPFAM" id="SSF52540">
    <property type="entry name" value="P-loop containing nucleoside triphosphate hydrolases"/>
    <property type="match status" value="1"/>
</dbReference>
<dbReference type="Pfam" id="PF08352">
    <property type="entry name" value="oligo_HPY"/>
    <property type="match status" value="1"/>
</dbReference>
<dbReference type="GO" id="GO:0005886">
    <property type="term" value="C:plasma membrane"/>
    <property type="evidence" value="ECO:0007669"/>
    <property type="project" value="UniProtKB-SubCell"/>
</dbReference>
<keyword evidence="6 10" id="KW-0067">ATP-binding</keyword>
<name>A0A1C5K980_9ACTN</name>
<sequence length="346" mass="37673">MVTGSAARPTPASPTPPGGHLLEVRDLHVEFRTGEGVARVINGVSYHLDPGETLAVLGESGSGKSVTAQAIMGILDTPPAVIRSGQIRYRGRDLLTLPEEQRRQVRGKEIAIIFQDALSALNPVFPVGWQIGETLRHRDGMSRADARRRTVELMDLVRIPGAAGRLGDHPHQFSGGMRQRVMIAMALALDPKVLIADEPTTALDVTVQAQIMDLLADLRRDLDMAMILITHDLGVVAGVADRIAVMYAGRIVEHADVRALYRAPAHPYTKGLLASIPRLDVRGRELATIRGLPPNLMRIPTGCPFHPRCPYARQVCVDVVPDDLVLADGRTSACHFAQEVHDDRAR</sequence>
<evidence type="ECO:0000256" key="3">
    <source>
        <dbReference type="ARBA" id="ARBA00022448"/>
    </source>
</evidence>
<dbReference type="GO" id="GO:0005524">
    <property type="term" value="F:ATP binding"/>
    <property type="evidence" value="ECO:0007669"/>
    <property type="project" value="UniProtKB-KW"/>
</dbReference>
<dbReference type="FunFam" id="3.40.50.300:FF:000016">
    <property type="entry name" value="Oligopeptide ABC transporter ATP-binding component"/>
    <property type="match status" value="1"/>
</dbReference>
<dbReference type="PROSITE" id="PS50893">
    <property type="entry name" value="ABC_TRANSPORTER_2"/>
    <property type="match status" value="1"/>
</dbReference>
<dbReference type="InterPro" id="IPR017871">
    <property type="entry name" value="ABC_transporter-like_CS"/>
</dbReference>
<keyword evidence="7" id="KW-0472">Membrane</keyword>
<dbReference type="RefSeq" id="WP_172898448.1">
    <property type="nucleotide sequence ID" value="NZ_LRMV01000236.1"/>
</dbReference>
<evidence type="ECO:0000313" key="10">
    <source>
        <dbReference type="EMBL" id="SCG79332.1"/>
    </source>
</evidence>
<dbReference type="PANTHER" id="PTHR43297:SF2">
    <property type="entry name" value="DIPEPTIDE TRANSPORT ATP-BINDING PROTEIN DPPD"/>
    <property type="match status" value="1"/>
</dbReference>
<dbReference type="Proteomes" id="UP000198226">
    <property type="component" value="Chromosome I"/>
</dbReference>
<evidence type="ECO:0000256" key="6">
    <source>
        <dbReference type="ARBA" id="ARBA00022840"/>
    </source>
</evidence>
<evidence type="ECO:0000256" key="8">
    <source>
        <dbReference type="SAM" id="MobiDB-lite"/>
    </source>
</evidence>
<feature type="compositionally biased region" description="Low complexity" evidence="8">
    <location>
        <begin position="1"/>
        <end position="10"/>
    </location>
</feature>
<feature type="region of interest" description="Disordered" evidence="8">
    <location>
        <begin position="1"/>
        <end position="21"/>
    </location>
</feature>
<dbReference type="Pfam" id="PF00005">
    <property type="entry name" value="ABC_tran"/>
    <property type="match status" value="1"/>
</dbReference>
<keyword evidence="4" id="KW-1003">Cell membrane</keyword>
<feature type="domain" description="ABC transporter" evidence="9">
    <location>
        <begin position="24"/>
        <end position="273"/>
    </location>
</feature>